<protein>
    <recommendedName>
        <fullName evidence="1">NADH-quinone oxidoreductase subunit J</fullName>
        <ecNumber evidence="1">7.1.1.-</ecNumber>
    </recommendedName>
</protein>
<organism evidence="3 4">
    <name type="scientific">Streptomyces taklimakanensis</name>
    <dbReference type="NCBI Taxonomy" id="2569853"/>
    <lineage>
        <taxon>Bacteria</taxon>
        <taxon>Bacillati</taxon>
        <taxon>Actinomycetota</taxon>
        <taxon>Actinomycetes</taxon>
        <taxon>Kitasatosporales</taxon>
        <taxon>Streptomycetaceae</taxon>
        <taxon>Streptomyces</taxon>
    </lineage>
</organism>
<evidence type="ECO:0000256" key="2">
    <source>
        <dbReference type="SAM" id="MobiDB-lite"/>
    </source>
</evidence>
<keyword evidence="1" id="KW-0472">Membrane</keyword>
<dbReference type="AlphaFoldDB" id="A0A6G2BIJ1"/>
<accession>A0A6G2BIJ1</accession>
<feature type="compositionally biased region" description="Low complexity" evidence="2">
    <location>
        <begin position="202"/>
        <end position="214"/>
    </location>
</feature>
<keyword evidence="1" id="KW-0812">Transmembrane</keyword>
<dbReference type="InterPro" id="IPR042106">
    <property type="entry name" value="Nuo/plastoQ_OxRdtase_6_NuoJ"/>
</dbReference>
<dbReference type="RefSeq" id="WP_162466632.1">
    <property type="nucleotide sequence ID" value="NZ_WIXO01000001.1"/>
</dbReference>
<dbReference type="Proteomes" id="UP000473014">
    <property type="component" value="Unassembled WGS sequence"/>
</dbReference>
<keyword evidence="4" id="KW-1185">Reference proteome</keyword>
<sequence length="214" mass="21824">MQIALFCVLAVVAVVSGAAVFVVDSMARATYALALSFVAVGASLLLLDLAYLGVVTILMMVMEMAIMAVFMIMFMMNPAGLMPMSMLHNRRGAPAISGGIFLALGALVLLVPWPERRGTVPADPTRAVGEAIMGSKMLVMIGVSAVLFTTIVAALVLATSRGRYGDDEPAGYGHGESHGPHNGHGGGHDAHAGHGGHGGHGTHAAPPAAEGSGT</sequence>
<evidence type="ECO:0000313" key="4">
    <source>
        <dbReference type="Proteomes" id="UP000473014"/>
    </source>
</evidence>
<dbReference type="GO" id="GO:0008137">
    <property type="term" value="F:NADH dehydrogenase (ubiquinone) activity"/>
    <property type="evidence" value="ECO:0007669"/>
    <property type="project" value="UniProtKB-UniRule"/>
</dbReference>
<comment type="caution">
    <text evidence="3">The sequence shown here is derived from an EMBL/GenBank/DDBJ whole genome shotgun (WGS) entry which is preliminary data.</text>
</comment>
<name>A0A6G2BIJ1_9ACTN</name>
<feature type="transmembrane region" description="Helical" evidence="1">
    <location>
        <begin position="50"/>
        <end position="74"/>
    </location>
</feature>
<dbReference type="Pfam" id="PF00499">
    <property type="entry name" value="Oxidored_q3"/>
    <property type="match status" value="1"/>
</dbReference>
<proteinExistence type="inferred from homology"/>
<reference evidence="3 4" key="1">
    <citation type="submission" date="2019-11" db="EMBL/GenBank/DDBJ databases">
        <authorList>
            <person name="Yuan L."/>
        </authorList>
    </citation>
    <scope>NUCLEOTIDE SEQUENCE [LARGE SCALE GENOMIC DNA]</scope>
    <source>
        <strain evidence="3 4">TRM43335</strain>
    </source>
</reference>
<comment type="similarity">
    <text evidence="1">Belongs to the complex I subunit 6 family.</text>
</comment>
<dbReference type="Gene3D" id="1.20.120.1200">
    <property type="entry name" value="NADH-ubiquinone/plastoquinone oxidoreductase chain 6, subunit NuoJ"/>
    <property type="match status" value="1"/>
</dbReference>
<evidence type="ECO:0000256" key="1">
    <source>
        <dbReference type="RuleBase" id="RU004429"/>
    </source>
</evidence>
<dbReference type="GO" id="GO:0048038">
    <property type="term" value="F:quinone binding"/>
    <property type="evidence" value="ECO:0007669"/>
    <property type="project" value="UniProtKB-UniRule"/>
</dbReference>
<keyword evidence="3" id="KW-0830">Ubiquinone</keyword>
<dbReference type="GO" id="GO:0005886">
    <property type="term" value="C:plasma membrane"/>
    <property type="evidence" value="ECO:0007669"/>
    <property type="project" value="UniProtKB-SubCell"/>
</dbReference>
<dbReference type="EMBL" id="WIXO01000001">
    <property type="protein sequence ID" value="MTE22101.1"/>
    <property type="molecule type" value="Genomic_DNA"/>
</dbReference>
<evidence type="ECO:0000313" key="3">
    <source>
        <dbReference type="EMBL" id="MTE22101.1"/>
    </source>
</evidence>
<keyword evidence="1" id="KW-0520">NAD</keyword>
<comment type="function">
    <text evidence="1">NDH-1 shuttles electrons from NADH, via FMN and iron-sulfur (Fe-S) centers, to quinones in the respiratory chain. Couples the redox reaction to proton translocation (for every two electrons transferred, four hydrogen ions are translocated across the cytoplasmic membrane), and thus conserves the redox energy in a proton gradient.</text>
</comment>
<gene>
    <name evidence="3" type="ORF">F0L17_23955</name>
</gene>
<comment type="subcellular location">
    <subcellularLocation>
        <location evidence="1">Cell membrane</location>
        <topology evidence="1">Multi-pass membrane protein</topology>
    </subcellularLocation>
</comment>
<keyword evidence="1" id="KW-1133">Transmembrane helix</keyword>
<comment type="catalytic activity">
    <reaction evidence="1">
        <text>a quinone + NADH + 5 H(+)(in) = a quinol + NAD(+) + 4 H(+)(out)</text>
        <dbReference type="Rhea" id="RHEA:57888"/>
        <dbReference type="ChEBI" id="CHEBI:15378"/>
        <dbReference type="ChEBI" id="CHEBI:24646"/>
        <dbReference type="ChEBI" id="CHEBI:57540"/>
        <dbReference type="ChEBI" id="CHEBI:57945"/>
        <dbReference type="ChEBI" id="CHEBI:132124"/>
    </reaction>
</comment>
<comment type="caution">
    <text evidence="1">Lacks conserved residue(s) required for the propagation of feature annotation.</text>
</comment>
<keyword evidence="1" id="KW-1003">Cell membrane</keyword>
<feature type="transmembrane region" description="Helical" evidence="1">
    <location>
        <begin position="95"/>
        <end position="113"/>
    </location>
</feature>
<dbReference type="EC" id="7.1.1.-" evidence="1"/>
<feature type="transmembrane region" description="Helical" evidence="1">
    <location>
        <begin position="133"/>
        <end position="158"/>
    </location>
</feature>
<keyword evidence="1" id="KW-0874">Quinone</keyword>
<dbReference type="InterPro" id="IPR001457">
    <property type="entry name" value="NADH_UbQ/plastoQ_OxRdtase_su6"/>
</dbReference>
<feature type="region of interest" description="Disordered" evidence="2">
    <location>
        <begin position="167"/>
        <end position="214"/>
    </location>
</feature>